<gene>
    <name evidence="2" type="ORF">ACAT0790_LOCUS64705</name>
</gene>
<proteinExistence type="predicted"/>
<protein>
    <submittedName>
        <fullName evidence="2">Uncharacterized protein</fullName>
    </submittedName>
</protein>
<evidence type="ECO:0000256" key="1">
    <source>
        <dbReference type="SAM" id="SignalP"/>
    </source>
</evidence>
<reference evidence="2" key="1">
    <citation type="submission" date="2021-01" db="EMBL/GenBank/DDBJ databases">
        <authorList>
            <person name="Corre E."/>
            <person name="Pelletier E."/>
            <person name="Niang G."/>
            <person name="Scheremetjew M."/>
            <person name="Finn R."/>
            <person name="Kale V."/>
            <person name="Holt S."/>
            <person name="Cochrane G."/>
            <person name="Meng A."/>
            <person name="Brown T."/>
            <person name="Cohen L."/>
        </authorList>
    </citation>
    <scope>NUCLEOTIDE SEQUENCE</scope>
    <source>
        <strain evidence="2">OF101</strain>
    </source>
</reference>
<feature type="chain" id="PRO_5031051701" evidence="1">
    <location>
        <begin position="31"/>
        <end position="267"/>
    </location>
</feature>
<dbReference type="EMBL" id="HBGE01108547">
    <property type="protein sequence ID" value="CAD9187931.1"/>
    <property type="molecule type" value="Transcribed_RNA"/>
</dbReference>
<organism evidence="2">
    <name type="scientific">Alexandrium catenella</name>
    <name type="common">Red tide dinoflagellate</name>
    <name type="synonym">Gonyaulax catenella</name>
    <dbReference type="NCBI Taxonomy" id="2925"/>
    <lineage>
        <taxon>Eukaryota</taxon>
        <taxon>Sar</taxon>
        <taxon>Alveolata</taxon>
        <taxon>Dinophyceae</taxon>
        <taxon>Gonyaulacales</taxon>
        <taxon>Pyrocystaceae</taxon>
        <taxon>Alexandrium</taxon>
    </lineage>
</organism>
<evidence type="ECO:0000313" key="2">
    <source>
        <dbReference type="EMBL" id="CAD9187931.1"/>
    </source>
</evidence>
<dbReference type="AlphaFoldDB" id="A0A7S1S8W6"/>
<sequence length="267" mass="29053">MPAPRSLMLSLGAGLALLAAAAPAAEEALGQPPSSTLDLDDECAAEGGGHCALNAMQLRRSADLGGAERAEDQDHPSIDHCNDSIPAKACPARLKCVTKADGSWSQCVDCSLEVNFQKDCILMNADMREAAIAKCGFTCPFTTPKPLEAGCNDSVPELACKAPSKCATTADGSWSQCVDCSRRFYKDCQSFKDDVRLAAIKTCRRTCQGTMCRGPEWCRHPYKCAGNLEWSQCINCHSRKTFTYSCLSWKPAFREEVEKVCHHECKR</sequence>
<name>A0A7S1S8W6_ALECA</name>
<feature type="signal peptide" evidence="1">
    <location>
        <begin position="1"/>
        <end position="30"/>
    </location>
</feature>
<keyword evidence="1" id="KW-0732">Signal</keyword>
<accession>A0A7S1S8W6</accession>